<comment type="caution">
    <text evidence="2">The sequence shown here is derived from an EMBL/GenBank/DDBJ whole genome shotgun (WGS) entry which is preliminary data.</text>
</comment>
<evidence type="ECO:0000256" key="1">
    <source>
        <dbReference type="SAM" id="MobiDB-lite"/>
    </source>
</evidence>
<feature type="region of interest" description="Disordered" evidence="1">
    <location>
        <begin position="113"/>
        <end position="139"/>
    </location>
</feature>
<dbReference type="AlphaFoldDB" id="A0A8H7MI11"/>
<accession>A0A8H7MI11</accession>
<reference evidence="2" key="2">
    <citation type="submission" date="2020-09" db="EMBL/GenBank/DDBJ databases">
        <title>Reference genome assembly for Australian Ascochyta lentis isolate Al4.</title>
        <authorList>
            <person name="Lee R.C."/>
            <person name="Farfan-Caceres L.M."/>
            <person name="Debler J.W."/>
            <person name="Williams A.H."/>
            <person name="Henares B.M."/>
        </authorList>
    </citation>
    <scope>NUCLEOTIDE SEQUENCE</scope>
    <source>
        <strain evidence="2">Al4</strain>
    </source>
</reference>
<name>A0A8H7MI11_9PLEO</name>
<protein>
    <submittedName>
        <fullName evidence="2">Uncharacterized protein</fullName>
    </submittedName>
</protein>
<dbReference type="Proteomes" id="UP000651452">
    <property type="component" value="Unassembled WGS sequence"/>
</dbReference>
<proteinExistence type="predicted"/>
<sequence length="148" mass="15948">MQKSLTLLSTCMLRFRVGRGPSAIHRPATVASVFKPRLHHKPTIGEWIPLRGGLPNPGNLENENAQAITRSSNETDSTVGGLTELRPQIFGRSGPKAQSTATVGVRQLDFESAHEHDPGTQQTSLGLGNSGSSTPREVYGYAMRLSTL</sequence>
<evidence type="ECO:0000313" key="3">
    <source>
        <dbReference type="Proteomes" id="UP000651452"/>
    </source>
</evidence>
<organism evidence="2 3">
    <name type="scientific">Ascochyta lentis</name>
    <dbReference type="NCBI Taxonomy" id="205686"/>
    <lineage>
        <taxon>Eukaryota</taxon>
        <taxon>Fungi</taxon>
        <taxon>Dikarya</taxon>
        <taxon>Ascomycota</taxon>
        <taxon>Pezizomycotina</taxon>
        <taxon>Dothideomycetes</taxon>
        <taxon>Pleosporomycetidae</taxon>
        <taxon>Pleosporales</taxon>
        <taxon>Pleosporineae</taxon>
        <taxon>Didymellaceae</taxon>
        <taxon>Ascochyta</taxon>
    </lineage>
</organism>
<dbReference type="EMBL" id="RZGK01000002">
    <property type="protein sequence ID" value="KAF9701466.1"/>
    <property type="molecule type" value="Genomic_DNA"/>
</dbReference>
<gene>
    <name evidence="2" type="ORF">EKO04_000810</name>
</gene>
<keyword evidence="3" id="KW-1185">Reference proteome</keyword>
<feature type="compositionally biased region" description="Low complexity" evidence="1">
    <location>
        <begin position="124"/>
        <end position="133"/>
    </location>
</feature>
<reference evidence="2" key="1">
    <citation type="submission" date="2018-12" db="EMBL/GenBank/DDBJ databases">
        <authorList>
            <person name="Syme R.A."/>
            <person name="Farfan-Caceres L."/>
            <person name="Lichtenzveig J."/>
        </authorList>
    </citation>
    <scope>NUCLEOTIDE SEQUENCE</scope>
    <source>
        <strain evidence="2">Al4</strain>
    </source>
</reference>
<evidence type="ECO:0000313" key="2">
    <source>
        <dbReference type="EMBL" id="KAF9701466.1"/>
    </source>
</evidence>